<dbReference type="InterPro" id="IPR036388">
    <property type="entry name" value="WH-like_DNA-bd_sf"/>
</dbReference>
<dbReference type="PROSITE" id="PS51063">
    <property type="entry name" value="HTH_CRP_2"/>
    <property type="match status" value="1"/>
</dbReference>
<dbReference type="SMART" id="SM00419">
    <property type="entry name" value="HTH_CRP"/>
    <property type="match status" value="1"/>
</dbReference>
<dbReference type="GO" id="GO:0003677">
    <property type="term" value="F:DNA binding"/>
    <property type="evidence" value="ECO:0007669"/>
    <property type="project" value="UniProtKB-KW"/>
</dbReference>
<dbReference type="InterPro" id="IPR012318">
    <property type="entry name" value="HTH_CRP"/>
</dbReference>
<protein>
    <submittedName>
        <fullName evidence="6">CRP-like cAMP-binding protein</fullName>
    </submittedName>
</protein>
<evidence type="ECO:0000313" key="7">
    <source>
        <dbReference type="Proteomes" id="UP000588647"/>
    </source>
</evidence>
<dbReference type="Pfam" id="PF00027">
    <property type="entry name" value="cNMP_binding"/>
    <property type="match status" value="1"/>
</dbReference>
<feature type="region of interest" description="Disordered" evidence="4">
    <location>
        <begin position="1"/>
        <end position="28"/>
    </location>
</feature>
<dbReference type="PANTHER" id="PTHR24567">
    <property type="entry name" value="CRP FAMILY TRANSCRIPTIONAL REGULATORY PROTEIN"/>
    <property type="match status" value="1"/>
</dbReference>
<dbReference type="Pfam" id="PF13545">
    <property type="entry name" value="HTH_Crp_2"/>
    <property type="match status" value="1"/>
</dbReference>
<dbReference type="InterPro" id="IPR050397">
    <property type="entry name" value="Env_Response_Regulators"/>
</dbReference>
<reference evidence="6 7" key="1">
    <citation type="submission" date="2020-08" db="EMBL/GenBank/DDBJ databases">
        <title>Genomic Encyclopedia of Type Strains, Phase IV (KMG-IV): sequencing the most valuable type-strain genomes for metagenomic binning, comparative biology and taxonomic classification.</title>
        <authorList>
            <person name="Goeker M."/>
        </authorList>
    </citation>
    <scope>NUCLEOTIDE SEQUENCE [LARGE SCALE GENOMIC DNA]</scope>
    <source>
        <strain evidence="6 7">DSM 103570</strain>
    </source>
</reference>
<dbReference type="Gene3D" id="1.10.10.10">
    <property type="entry name" value="Winged helix-like DNA-binding domain superfamily/Winged helix DNA-binding domain"/>
    <property type="match status" value="1"/>
</dbReference>
<dbReference type="InterPro" id="IPR014710">
    <property type="entry name" value="RmlC-like_jellyroll"/>
</dbReference>
<dbReference type="GO" id="GO:0003700">
    <property type="term" value="F:DNA-binding transcription factor activity"/>
    <property type="evidence" value="ECO:0007669"/>
    <property type="project" value="TreeGrafter"/>
</dbReference>
<evidence type="ECO:0000256" key="3">
    <source>
        <dbReference type="ARBA" id="ARBA00023163"/>
    </source>
</evidence>
<dbReference type="SUPFAM" id="SSF51206">
    <property type="entry name" value="cAMP-binding domain-like"/>
    <property type="match status" value="1"/>
</dbReference>
<name>A0A7W6HG94_9HYPH</name>
<dbReference type="RefSeq" id="WP_252920301.1">
    <property type="nucleotide sequence ID" value="NZ_JAAAMM010000005.1"/>
</dbReference>
<keyword evidence="2" id="KW-0238">DNA-binding</keyword>
<sequence length="295" mass="33418">MSRASYSYQPGRTKDDGEAERNSSSVHSTSGRYLNTLWCYSDLHTFPIGQTMLSSSAPAEILIKRLRRSTGLDEQELADLRTLPATLREIRKNETISCEGDRVHHCVLIVDGFLARFLDTREGKRQILSFYVPGDIPDLQSLHLPTMDHSLGSIAPSKIAMIPHQALADVSGRNPRIASALWRETLIDGSVTRRWVRCLGRLSARQRVAHMLCELYVRLDAVGLADRPIRLMTQQDIGDAMGLTVVQINRTLRDLRSEGLIAIEKRHLTIVHRERLQKIAEFDPFYLHLDPESRS</sequence>
<feature type="compositionally biased region" description="Basic and acidic residues" evidence="4">
    <location>
        <begin position="12"/>
        <end position="21"/>
    </location>
</feature>
<dbReference type="PANTHER" id="PTHR24567:SF68">
    <property type="entry name" value="DNA-BINDING TRANSCRIPTIONAL DUAL REGULATOR CRP"/>
    <property type="match status" value="1"/>
</dbReference>
<proteinExistence type="predicted"/>
<dbReference type="AlphaFoldDB" id="A0A7W6HG94"/>
<feature type="compositionally biased region" description="Polar residues" evidence="4">
    <location>
        <begin position="1"/>
        <end position="10"/>
    </location>
</feature>
<evidence type="ECO:0000259" key="5">
    <source>
        <dbReference type="PROSITE" id="PS51063"/>
    </source>
</evidence>
<dbReference type="CDD" id="cd00038">
    <property type="entry name" value="CAP_ED"/>
    <property type="match status" value="1"/>
</dbReference>
<comment type="caution">
    <text evidence="6">The sequence shown here is derived from an EMBL/GenBank/DDBJ whole genome shotgun (WGS) entry which is preliminary data.</text>
</comment>
<keyword evidence="7" id="KW-1185">Reference proteome</keyword>
<dbReference type="Gene3D" id="2.60.120.10">
    <property type="entry name" value="Jelly Rolls"/>
    <property type="match status" value="1"/>
</dbReference>
<dbReference type="EMBL" id="JACIEM010000005">
    <property type="protein sequence ID" value="MBB4004679.1"/>
    <property type="molecule type" value="Genomic_DNA"/>
</dbReference>
<evidence type="ECO:0000256" key="2">
    <source>
        <dbReference type="ARBA" id="ARBA00023125"/>
    </source>
</evidence>
<dbReference type="InterPro" id="IPR018490">
    <property type="entry name" value="cNMP-bd_dom_sf"/>
</dbReference>
<evidence type="ECO:0000256" key="1">
    <source>
        <dbReference type="ARBA" id="ARBA00023015"/>
    </source>
</evidence>
<keyword evidence="1" id="KW-0805">Transcription regulation</keyword>
<dbReference type="InterPro" id="IPR036390">
    <property type="entry name" value="WH_DNA-bd_sf"/>
</dbReference>
<feature type="domain" description="HTH crp-type" evidence="5">
    <location>
        <begin position="202"/>
        <end position="274"/>
    </location>
</feature>
<dbReference type="GO" id="GO:0005829">
    <property type="term" value="C:cytosol"/>
    <property type="evidence" value="ECO:0007669"/>
    <property type="project" value="TreeGrafter"/>
</dbReference>
<organism evidence="6 7">
    <name type="scientific">Aurantimonas endophytica</name>
    <dbReference type="NCBI Taxonomy" id="1522175"/>
    <lineage>
        <taxon>Bacteria</taxon>
        <taxon>Pseudomonadati</taxon>
        <taxon>Pseudomonadota</taxon>
        <taxon>Alphaproteobacteria</taxon>
        <taxon>Hyphomicrobiales</taxon>
        <taxon>Aurantimonadaceae</taxon>
        <taxon>Aurantimonas</taxon>
    </lineage>
</organism>
<accession>A0A7W6HG94</accession>
<evidence type="ECO:0000313" key="6">
    <source>
        <dbReference type="EMBL" id="MBB4004679.1"/>
    </source>
</evidence>
<dbReference type="SUPFAM" id="SSF46785">
    <property type="entry name" value="Winged helix' DNA-binding domain"/>
    <property type="match status" value="1"/>
</dbReference>
<keyword evidence="3" id="KW-0804">Transcription</keyword>
<dbReference type="InterPro" id="IPR000595">
    <property type="entry name" value="cNMP-bd_dom"/>
</dbReference>
<gene>
    <name evidence="6" type="ORF">GGR03_003774</name>
</gene>
<dbReference type="Proteomes" id="UP000588647">
    <property type="component" value="Unassembled WGS sequence"/>
</dbReference>
<evidence type="ECO:0000256" key="4">
    <source>
        <dbReference type="SAM" id="MobiDB-lite"/>
    </source>
</evidence>